<comment type="caution">
    <text evidence="2">The sequence shown here is derived from an EMBL/GenBank/DDBJ whole genome shotgun (WGS) entry which is preliminary data.</text>
</comment>
<evidence type="ECO:0000313" key="3">
    <source>
        <dbReference type="Proteomes" id="UP000887458"/>
    </source>
</evidence>
<name>A0ABQ8JCJ9_DERPT</name>
<gene>
    <name evidence="2" type="ORF">DERP_011256</name>
</gene>
<sequence>MKNKLENFTRKNINRNLIIDKESTTTTKRQQQQTKRQQQQQMLYKPIHPKRKYSGKINADKLSGKAKKKKSSKLK</sequence>
<dbReference type="EMBL" id="NJHN03000051">
    <property type="protein sequence ID" value="KAH9420338.1"/>
    <property type="molecule type" value="Genomic_DNA"/>
</dbReference>
<evidence type="ECO:0000313" key="2">
    <source>
        <dbReference type="EMBL" id="KAH9420338.1"/>
    </source>
</evidence>
<proteinExistence type="predicted"/>
<keyword evidence="3" id="KW-1185">Reference proteome</keyword>
<reference evidence="2 3" key="1">
    <citation type="journal article" date="2018" name="J. Allergy Clin. Immunol.">
        <title>High-quality assembly of Dermatophagoides pteronyssinus genome and transcriptome reveals a wide range of novel allergens.</title>
        <authorList>
            <person name="Liu X.Y."/>
            <person name="Yang K.Y."/>
            <person name="Wang M.Q."/>
            <person name="Kwok J.S."/>
            <person name="Zeng X."/>
            <person name="Yang Z."/>
            <person name="Xiao X.J."/>
            <person name="Lau C.P."/>
            <person name="Li Y."/>
            <person name="Huang Z.M."/>
            <person name="Ba J.G."/>
            <person name="Yim A.K."/>
            <person name="Ouyang C.Y."/>
            <person name="Ngai S.M."/>
            <person name="Chan T.F."/>
            <person name="Leung E.L."/>
            <person name="Liu L."/>
            <person name="Liu Z.G."/>
            <person name="Tsui S.K."/>
        </authorList>
    </citation>
    <scope>NUCLEOTIDE SEQUENCE [LARGE SCALE GENOMIC DNA]</scope>
    <source>
        <strain evidence="2">Derp</strain>
    </source>
</reference>
<feature type="region of interest" description="Disordered" evidence="1">
    <location>
        <begin position="1"/>
        <end position="75"/>
    </location>
</feature>
<accession>A0ABQ8JCJ9</accession>
<evidence type="ECO:0000256" key="1">
    <source>
        <dbReference type="SAM" id="MobiDB-lite"/>
    </source>
</evidence>
<reference evidence="2 3" key="2">
    <citation type="journal article" date="2022" name="Mol. Biol. Evol.">
        <title>Comparative Genomics Reveals Insights into the Divergent Evolution of Astigmatic Mites and Household Pest Adaptations.</title>
        <authorList>
            <person name="Xiong Q."/>
            <person name="Wan A.T."/>
            <person name="Liu X."/>
            <person name="Fung C.S."/>
            <person name="Xiao X."/>
            <person name="Malainual N."/>
            <person name="Hou J."/>
            <person name="Wang L."/>
            <person name="Wang M."/>
            <person name="Yang K.Y."/>
            <person name="Cui Y."/>
            <person name="Leung E.L."/>
            <person name="Nong W."/>
            <person name="Shin S.K."/>
            <person name="Au S.W."/>
            <person name="Jeong K.Y."/>
            <person name="Chew F.T."/>
            <person name="Hui J.H."/>
            <person name="Leung T.F."/>
            <person name="Tungtrongchitr A."/>
            <person name="Zhong N."/>
            <person name="Liu Z."/>
            <person name="Tsui S.K."/>
        </authorList>
    </citation>
    <scope>NUCLEOTIDE SEQUENCE [LARGE SCALE GENOMIC DNA]</scope>
    <source>
        <strain evidence="2">Derp</strain>
    </source>
</reference>
<feature type="compositionally biased region" description="Low complexity" evidence="1">
    <location>
        <begin position="24"/>
        <end position="41"/>
    </location>
</feature>
<dbReference type="Proteomes" id="UP000887458">
    <property type="component" value="Unassembled WGS sequence"/>
</dbReference>
<protein>
    <submittedName>
        <fullName evidence="2">Uncharacterized protein</fullName>
    </submittedName>
</protein>
<feature type="compositionally biased region" description="Basic residues" evidence="1">
    <location>
        <begin position="64"/>
        <end position="75"/>
    </location>
</feature>
<organism evidence="2 3">
    <name type="scientific">Dermatophagoides pteronyssinus</name>
    <name type="common">European house dust mite</name>
    <dbReference type="NCBI Taxonomy" id="6956"/>
    <lineage>
        <taxon>Eukaryota</taxon>
        <taxon>Metazoa</taxon>
        <taxon>Ecdysozoa</taxon>
        <taxon>Arthropoda</taxon>
        <taxon>Chelicerata</taxon>
        <taxon>Arachnida</taxon>
        <taxon>Acari</taxon>
        <taxon>Acariformes</taxon>
        <taxon>Sarcoptiformes</taxon>
        <taxon>Astigmata</taxon>
        <taxon>Psoroptidia</taxon>
        <taxon>Analgoidea</taxon>
        <taxon>Pyroglyphidae</taxon>
        <taxon>Dermatophagoidinae</taxon>
        <taxon>Dermatophagoides</taxon>
    </lineage>
</organism>